<dbReference type="GeneID" id="54280768"/>
<dbReference type="PROSITE" id="PS50011">
    <property type="entry name" value="PROTEIN_KINASE_DOM"/>
    <property type="match status" value="1"/>
</dbReference>
<feature type="compositionally biased region" description="Polar residues" evidence="1">
    <location>
        <begin position="546"/>
        <end position="557"/>
    </location>
</feature>
<dbReference type="EMBL" id="ML978068">
    <property type="protein sequence ID" value="KAF2018244.1"/>
    <property type="molecule type" value="Genomic_DNA"/>
</dbReference>
<organism evidence="3 4">
    <name type="scientific">Aaosphaeria arxii CBS 175.79</name>
    <dbReference type="NCBI Taxonomy" id="1450172"/>
    <lineage>
        <taxon>Eukaryota</taxon>
        <taxon>Fungi</taxon>
        <taxon>Dikarya</taxon>
        <taxon>Ascomycota</taxon>
        <taxon>Pezizomycotina</taxon>
        <taxon>Dothideomycetes</taxon>
        <taxon>Pleosporomycetidae</taxon>
        <taxon>Pleosporales</taxon>
        <taxon>Pleosporales incertae sedis</taxon>
        <taxon>Aaosphaeria</taxon>
    </lineage>
</organism>
<evidence type="ECO:0000256" key="1">
    <source>
        <dbReference type="SAM" id="MobiDB-lite"/>
    </source>
</evidence>
<feature type="domain" description="Protein kinase" evidence="2">
    <location>
        <begin position="148"/>
        <end position="485"/>
    </location>
</feature>
<dbReference type="PANTHER" id="PTHR33112">
    <property type="entry name" value="DOMAIN PROTEIN, PUTATIVE-RELATED"/>
    <property type="match status" value="1"/>
</dbReference>
<proteinExistence type="predicted"/>
<dbReference type="InterPro" id="IPR010730">
    <property type="entry name" value="HET"/>
</dbReference>
<evidence type="ECO:0000313" key="4">
    <source>
        <dbReference type="Proteomes" id="UP000799778"/>
    </source>
</evidence>
<sequence length="1186" mass="134616">MLGRKGSCLSRGNSAYKNIRSKLVPADKDQGRFIPETELLNLLTDDFIREALQIKGEKIIDSRLIDFIKNKACKVFGILIYIDVENLIEDFFQCGFGDEKLPLDIKTGAEDVDVDRFRDTQWLFLSPIFKEGPFRCHIHRQAPMPFVDTECKSERESNFSVVQEWHIHRDHLSSFHYKYLANEPHCHPTVAIKELKKLGMSSDEFTAIAERETEALETLRKAASPHLIKAIAYYIQDNKHYVMFPWAQHGNLRDFWKCDPPTLDSQYIEWLIAQFHGLSGAACELHGKKEILWRHGDLKPENILCFDAQDVVASSEERSKFCQLVIADVGLARKHDTATEMRSHATKTHSGTIMYEPPEADISLSSPRSRRYDVWSLGCIYFEFLVWVLYGTQGLTYFRNDLSETSRFYIVETNSTTGRKSAQLSSPVVAWTTWIRKDPRCPENTAIRGLLELIVNRLLVVEVGTKHTPSVIHECDPSKPANPSIVRSSTSRFSLDPRNDDTAPNRADSEEMYTSLGDILGKAGSSNHPEMIWLKFGPAPKGYPSSHGTRLDPNTQQRRSDQGTKSFEVRQGIFCLPLSNYWEYAPDMELAHTIFADANLRSNSQRKGKPSTLCTRCHELRIWNSACIFSDTMTKLQSRCGNCDLCGLLHSVCNERDFGCESEIRFFKRGCYIFADNEPKKPILSLCTLPAADTLGITPRNVQISFPDLPEPCSTRHLNILEGWIQNCDQAHQCLPAKNTFLPTRVIEVGSERTPMVRLYCDTGGGTGPRKYVALSHRWGSPEQHSKFCTYRSNLNQFRTGIEYALLPKTFRDAITVTRSLGIEFLWIDSLCIVQDDPHDWEIESRLMEQVFSSAYITIAATSAKGTSDGFLRSRPERRFVTLIKDGQVPYFVSTAIDNLDVDVEQSELNQRGWVLQERALSRRTIYFAETQSYWECGCGIRCETLTKMNNRKASFLGDANFPHSVEAYKKGRKIQLYQNLYEQYSHLNLTFDGDKPIAIKGLESRLVQALQTQGGYGVLNSYLHRSLLWQRSGDSLRRITAFRSGAIPSWSWMAYAGGIRYMDIPFGDVSWADDVSSPFPVDESLLTISHGLDSANKPLSISVRTWDVKEAQSGRIIFDEPDCALERPLRCVVIGTSKDLIPQHFVIVIALVSRNQKPVFERVGVGILLPGDIARSQGNYLIELC</sequence>
<evidence type="ECO:0000259" key="2">
    <source>
        <dbReference type="PROSITE" id="PS50011"/>
    </source>
</evidence>
<dbReference type="InterPro" id="IPR011009">
    <property type="entry name" value="Kinase-like_dom_sf"/>
</dbReference>
<keyword evidence="4" id="KW-1185">Reference proteome</keyword>
<dbReference type="Proteomes" id="UP000799778">
    <property type="component" value="Unassembled WGS sequence"/>
</dbReference>
<dbReference type="GO" id="GO:0005524">
    <property type="term" value="F:ATP binding"/>
    <property type="evidence" value="ECO:0007669"/>
    <property type="project" value="InterPro"/>
</dbReference>
<feature type="region of interest" description="Disordered" evidence="1">
    <location>
        <begin position="473"/>
        <end position="508"/>
    </location>
</feature>
<dbReference type="SMART" id="SM00220">
    <property type="entry name" value="S_TKc"/>
    <property type="match status" value="1"/>
</dbReference>
<name>A0A6A5Y102_9PLEO</name>
<dbReference type="InterPro" id="IPR000719">
    <property type="entry name" value="Prot_kinase_dom"/>
</dbReference>
<protein>
    <submittedName>
        <fullName evidence="3">HET-domain-containing protein</fullName>
    </submittedName>
</protein>
<dbReference type="GO" id="GO:0004672">
    <property type="term" value="F:protein kinase activity"/>
    <property type="evidence" value="ECO:0007669"/>
    <property type="project" value="InterPro"/>
</dbReference>
<evidence type="ECO:0000313" key="3">
    <source>
        <dbReference type="EMBL" id="KAF2018244.1"/>
    </source>
</evidence>
<feature type="compositionally biased region" description="Basic and acidic residues" evidence="1">
    <location>
        <begin position="495"/>
        <end position="508"/>
    </location>
</feature>
<dbReference type="Pfam" id="PF00069">
    <property type="entry name" value="Pkinase"/>
    <property type="match status" value="1"/>
</dbReference>
<dbReference type="SUPFAM" id="SSF56112">
    <property type="entry name" value="Protein kinase-like (PK-like)"/>
    <property type="match status" value="1"/>
</dbReference>
<feature type="region of interest" description="Disordered" evidence="1">
    <location>
        <begin position="543"/>
        <end position="565"/>
    </location>
</feature>
<dbReference type="Gene3D" id="1.10.510.10">
    <property type="entry name" value="Transferase(Phosphotransferase) domain 1"/>
    <property type="match status" value="1"/>
</dbReference>
<dbReference type="PANTHER" id="PTHR33112:SF10">
    <property type="entry name" value="TOL"/>
    <property type="match status" value="1"/>
</dbReference>
<reference evidence="3" key="1">
    <citation type="journal article" date="2020" name="Stud. Mycol.">
        <title>101 Dothideomycetes genomes: a test case for predicting lifestyles and emergence of pathogens.</title>
        <authorList>
            <person name="Haridas S."/>
            <person name="Albert R."/>
            <person name="Binder M."/>
            <person name="Bloem J."/>
            <person name="Labutti K."/>
            <person name="Salamov A."/>
            <person name="Andreopoulos B."/>
            <person name="Baker S."/>
            <person name="Barry K."/>
            <person name="Bills G."/>
            <person name="Bluhm B."/>
            <person name="Cannon C."/>
            <person name="Castanera R."/>
            <person name="Culley D."/>
            <person name="Daum C."/>
            <person name="Ezra D."/>
            <person name="Gonzalez J."/>
            <person name="Henrissat B."/>
            <person name="Kuo A."/>
            <person name="Liang C."/>
            <person name="Lipzen A."/>
            <person name="Lutzoni F."/>
            <person name="Magnuson J."/>
            <person name="Mondo S."/>
            <person name="Nolan M."/>
            <person name="Ohm R."/>
            <person name="Pangilinan J."/>
            <person name="Park H.-J."/>
            <person name="Ramirez L."/>
            <person name="Alfaro M."/>
            <person name="Sun H."/>
            <person name="Tritt A."/>
            <person name="Yoshinaga Y."/>
            <person name="Zwiers L.-H."/>
            <person name="Turgeon B."/>
            <person name="Goodwin S."/>
            <person name="Spatafora J."/>
            <person name="Crous P."/>
            <person name="Grigoriev I."/>
        </authorList>
    </citation>
    <scope>NUCLEOTIDE SEQUENCE</scope>
    <source>
        <strain evidence="3">CBS 175.79</strain>
    </source>
</reference>
<dbReference type="RefSeq" id="XP_033386583.1">
    <property type="nucleotide sequence ID" value="XM_033523371.1"/>
</dbReference>
<dbReference type="OrthoDB" id="4062651at2759"/>
<gene>
    <name evidence="3" type="ORF">BU24DRAFT_343516</name>
</gene>
<dbReference type="AlphaFoldDB" id="A0A6A5Y102"/>
<dbReference type="Pfam" id="PF06985">
    <property type="entry name" value="HET"/>
    <property type="match status" value="1"/>
</dbReference>
<dbReference type="CDD" id="cd00180">
    <property type="entry name" value="PKc"/>
    <property type="match status" value="1"/>
</dbReference>
<accession>A0A6A5Y102</accession>